<dbReference type="EMBL" id="JAMYWD010000011">
    <property type="protein sequence ID" value="KAJ4954957.1"/>
    <property type="molecule type" value="Genomic_DNA"/>
</dbReference>
<comment type="caution">
    <text evidence="2">The sequence shown here is derived from an EMBL/GenBank/DDBJ whole genome shotgun (WGS) entry which is preliminary data.</text>
</comment>
<keyword evidence="1" id="KW-1133">Transmembrane helix</keyword>
<keyword evidence="1" id="KW-0812">Transmembrane</keyword>
<evidence type="ECO:0000313" key="2">
    <source>
        <dbReference type="EMBL" id="KAJ4954957.1"/>
    </source>
</evidence>
<protein>
    <submittedName>
        <fullName evidence="2">Uncharacterized protein</fullName>
    </submittedName>
</protein>
<feature type="transmembrane region" description="Helical" evidence="1">
    <location>
        <begin position="159"/>
        <end position="180"/>
    </location>
</feature>
<evidence type="ECO:0000256" key="1">
    <source>
        <dbReference type="SAM" id="Phobius"/>
    </source>
</evidence>
<organism evidence="2 3">
    <name type="scientific">Protea cynaroides</name>
    <dbReference type="NCBI Taxonomy" id="273540"/>
    <lineage>
        <taxon>Eukaryota</taxon>
        <taxon>Viridiplantae</taxon>
        <taxon>Streptophyta</taxon>
        <taxon>Embryophyta</taxon>
        <taxon>Tracheophyta</taxon>
        <taxon>Spermatophyta</taxon>
        <taxon>Magnoliopsida</taxon>
        <taxon>Proteales</taxon>
        <taxon>Proteaceae</taxon>
        <taxon>Protea</taxon>
    </lineage>
</organism>
<keyword evidence="3" id="KW-1185">Reference proteome</keyword>
<sequence length="241" mass="27996">MGMKRRRHLRRVPFHLVNLSLATLIRHLVLVPTTVGTVLTMLPLRPPFMNPFGELVCCCWCYRFLVEEDLECRDCFDGSLGIIFSSEVGLANVDIQGLRACFGCGYRNFGLYWSGLLIDFQTRVPYLRPHQTGLCFSSSVFLLFVCGFSLQVTRLVLQYFFLLALWWAPTVVASIQVNLLRREEIGRKEEGLKDYIFGRTICCRSYFNRRKLKLFGRPLFNTFHNMISLFGLLQRKVWKEG</sequence>
<name>A0A9Q0GZQ6_9MAGN</name>
<proteinExistence type="predicted"/>
<keyword evidence="1" id="KW-0472">Membrane</keyword>
<gene>
    <name evidence="2" type="ORF">NE237_011740</name>
</gene>
<feature type="transmembrane region" description="Helical" evidence="1">
    <location>
        <begin position="133"/>
        <end position="153"/>
    </location>
</feature>
<reference evidence="2" key="1">
    <citation type="journal article" date="2023" name="Plant J.">
        <title>The genome of the king protea, Protea cynaroides.</title>
        <authorList>
            <person name="Chang J."/>
            <person name="Duong T.A."/>
            <person name="Schoeman C."/>
            <person name="Ma X."/>
            <person name="Roodt D."/>
            <person name="Barker N."/>
            <person name="Li Z."/>
            <person name="Van de Peer Y."/>
            <person name="Mizrachi E."/>
        </authorList>
    </citation>
    <scope>NUCLEOTIDE SEQUENCE</scope>
    <source>
        <tissue evidence="2">Young leaves</tissue>
    </source>
</reference>
<accession>A0A9Q0GZQ6</accession>
<evidence type="ECO:0000313" key="3">
    <source>
        <dbReference type="Proteomes" id="UP001141806"/>
    </source>
</evidence>
<dbReference type="Proteomes" id="UP001141806">
    <property type="component" value="Unassembled WGS sequence"/>
</dbReference>
<dbReference type="AlphaFoldDB" id="A0A9Q0GZQ6"/>